<evidence type="ECO:0000259" key="1">
    <source>
        <dbReference type="Pfam" id="PF04151"/>
    </source>
</evidence>
<name>A0A964FKW9_9CYAN</name>
<dbReference type="EMBL" id="JADWDC010000063">
    <property type="protein sequence ID" value="MCC0179023.1"/>
    <property type="molecule type" value="Genomic_DNA"/>
</dbReference>
<evidence type="ECO:0000313" key="3">
    <source>
        <dbReference type="Proteomes" id="UP000729733"/>
    </source>
</evidence>
<gene>
    <name evidence="2" type="ORF">I4641_18810</name>
</gene>
<dbReference type="InterPro" id="IPR007280">
    <property type="entry name" value="Peptidase_C_arc/bac"/>
</dbReference>
<protein>
    <submittedName>
        <fullName evidence="2">PPC domain-containing protein</fullName>
    </submittedName>
</protein>
<accession>A0A964FKW9</accession>
<feature type="domain" description="Peptidase C-terminal archaeal/bacterial" evidence="1">
    <location>
        <begin position="36"/>
        <end position="115"/>
    </location>
</feature>
<sequence>MELEPNNIITEAIATNVSSTLEQTLTVSGSVDLLSDVDLYKFQLDRGQGITLDIDTVNADNDRANFDSYLRVFDGNGNQLAFNDDFSLESEDFSVDSYIGFIANETGEYYVGVSSIANTIYNPVNGDSPDLLRNSFIPGDYNLSFNLVEVIADEDVDNTISEAIAINIDDSGSSLTDSAIELESDADIFKVELAQGEGIKLRVNAKAIDSELDSYLRVFDGDGNEVAFDDNSLNNPGADASDITTDSTIDFAPPTPGEYFIGVSSAGNFDYDPINGDTNINLSPNNGFSRGDYQLQADIVEVVPDEDPDNTIAEAIDSEISSSEERKGVFAGTIDPELDVDIFQVQLDEGDGIYLDLDAAILDSELNSFLRIFDFEGNELTFDDNDDTNFTGDLNLDSAIAFAPSAPGEYFIGVSASGNFDYDAVNGRTNFSSNVTSPFSTIGNYELKIDLANIIADEDTDNTISEAIESNVSSTGETSAVLTQAIDAASDVDLYQFQLDAGEGIALNINAAAQESDLDSYLRLFDFEGNELAFDDDDDRNIEADDTTADSLLNFVAETSGEYYIGVSSEGNTTYDPINGSTNFSNTSGFSTGNYELSFDISPVIPDEDSDNTISEAINTGITSVGKRSTTIDDAIASTSDVDIYQFKLNQGDTITLDIDAAIQESDLDSVLRLFDSSGSEIANNDDGMADDETSSTDSLIDFTAEVDGEYYLGVSSFANFEYDPINGSTNFSNDLGTSLGDYNLTISIAEI</sequence>
<comment type="caution">
    <text evidence="2">The sequence shown here is derived from an EMBL/GenBank/DDBJ whole genome shotgun (WGS) entry which is preliminary data.</text>
</comment>
<dbReference type="AlphaFoldDB" id="A0A964FKW9"/>
<feature type="domain" description="Peptidase C-terminal archaeal/bacterial" evidence="1">
    <location>
        <begin position="641"/>
        <end position="717"/>
    </location>
</feature>
<dbReference type="NCBIfam" id="NF038127">
    <property type="entry name" value="FDP_fam"/>
    <property type="match status" value="2"/>
</dbReference>
<organism evidence="2 3">
    <name type="scientific">Waterburya agarophytonicola KI4</name>
    <dbReference type="NCBI Taxonomy" id="2874699"/>
    <lineage>
        <taxon>Bacteria</taxon>
        <taxon>Bacillati</taxon>
        <taxon>Cyanobacteriota</taxon>
        <taxon>Cyanophyceae</taxon>
        <taxon>Pleurocapsales</taxon>
        <taxon>Hyellaceae</taxon>
        <taxon>Waterburya</taxon>
        <taxon>Waterburya agarophytonicola</taxon>
    </lineage>
</organism>
<dbReference type="Pfam" id="PF04151">
    <property type="entry name" value="PPC"/>
    <property type="match status" value="4"/>
</dbReference>
<dbReference type="Gene3D" id="2.60.120.380">
    <property type="match status" value="5"/>
</dbReference>
<keyword evidence="3" id="KW-1185">Reference proteome</keyword>
<dbReference type="Proteomes" id="UP000729733">
    <property type="component" value="Unassembled WGS sequence"/>
</dbReference>
<evidence type="ECO:0000313" key="2">
    <source>
        <dbReference type="EMBL" id="MCC0179023.1"/>
    </source>
</evidence>
<proteinExistence type="predicted"/>
<feature type="domain" description="Peptidase C-terminal archaeal/bacterial" evidence="1">
    <location>
        <begin position="185"/>
        <end position="265"/>
    </location>
</feature>
<reference evidence="2" key="1">
    <citation type="journal article" date="2021" name="Antonie Van Leeuwenhoek">
        <title>Draft genome and description of Waterburya agarophytonicola gen. nov. sp. nov. (Pleurocapsales, Cyanobacteria): a seaweed symbiont.</title>
        <authorList>
            <person name="Bonthond G."/>
            <person name="Shalygin S."/>
            <person name="Bayer T."/>
            <person name="Weinberger F."/>
        </authorList>
    </citation>
    <scope>NUCLEOTIDE SEQUENCE</scope>
    <source>
        <strain evidence="2">KI4</strain>
    </source>
</reference>
<dbReference type="RefSeq" id="WP_229642126.1">
    <property type="nucleotide sequence ID" value="NZ_JADWDC010000063.1"/>
</dbReference>
<feature type="domain" description="Peptidase C-terminal archaeal/bacterial" evidence="1">
    <location>
        <begin position="491"/>
        <end position="569"/>
    </location>
</feature>